<evidence type="ECO:0000256" key="1">
    <source>
        <dbReference type="SAM" id="MobiDB-lite"/>
    </source>
</evidence>
<feature type="compositionally biased region" description="Polar residues" evidence="1">
    <location>
        <begin position="102"/>
        <end position="114"/>
    </location>
</feature>
<feature type="region of interest" description="Disordered" evidence="1">
    <location>
        <begin position="234"/>
        <end position="327"/>
    </location>
</feature>
<feature type="compositionally biased region" description="Basic and acidic residues" evidence="1">
    <location>
        <begin position="160"/>
        <end position="175"/>
    </location>
</feature>
<feature type="region of interest" description="Disordered" evidence="1">
    <location>
        <begin position="1"/>
        <end position="197"/>
    </location>
</feature>
<dbReference type="OrthoDB" id="2575639at2759"/>
<feature type="region of interest" description="Disordered" evidence="1">
    <location>
        <begin position="350"/>
        <end position="422"/>
    </location>
</feature>
<reference evidence="2 3" key="1">
    <citation type="submission" date="2013-07" db="EMBL/GenBank/DDBJ databases">
        <title>The Genome Sequence of Cryptococcus heveanensis BCC8398.</title>
        <authorList>
            <consortium name="The Broad Institute Genome Sequencing Platform"/>
            <person name="Cuomo C."/>
            <person name="Litvintseva A."/>
            <person name="Chen Y."/>
            <person name="Heitman J."/>
            <person name="Sun S."/>
            <person name="Springer D."/>
            <person name="Dromer F."/>
            <person name="Young S.K."/>
            <person name="Zeng Q."/>
            <person name="Gargeya S."/>
            <person name="Fitzgerald M."/>
            <person name="Abouelleil A."/>
            <person name="Alvarado L."/>
            <person name="Berlin A.M."/>
            <person name="Chapman S.B."/>
            <person name="Dewar J."/>
            <person name="Goldberg J."/>
            <person name="Griggs A."/>
            <person name="Gujja S."/>
            <person name="Hansen M."/>
            <person name="Howarth C."/>
            <person name="Imamovic A."/>
            <person name="Larimer J."/>
            <person name="McCowan C."/>
            <person name="Murphy C."/>
            <person name="Pearson M."/>
            <person name="Priest M."/>
            <person name="Roberts A."/>
            <person name="Saif S."/>
            <person name="Shea T."/>
            <person name="Sykes S."/>
            <person name="Wortman J."/>
            <person name="Nusbaum C."/>
            <person name="Birren B."/>
        </authorList>
    </citation>
    <scope>NUCLEOTIDE SEQUENCE [LARGE SCALE GENOMIC DNA]</scope>
    <source>
        <strain evidence="2 3">BCC8398</strain>
    </source>
</reference>
<dbReference type="EMBL" id="KI669498">
    <property type="protein sequence ID" value="OCF35582.1"/>
    <property type="molecule type" value="Genomic_DNA"/>
</dbReference>
<proteinExistence type="predicted"/>
<accession>A0A1B9GX42</accession>
<keyword evidence="3" id="KW-1185">Reference proteome</keyword>
<feature type="compositionally biased region" description="Acidic residues" evidence="1">
    <location>
        <begin position="176"/>
        <end position="186"/>
    </location>
</feature>
<evidence type="ECO:0000313" key="3">
    <source>
        <dbReference type="Proteomes" id="UP000092666"/>
    </source>
</evidence>
<feature type="compositionally biased region" description="Polar residues" evidence="1">
    <location>
        <begin position="272"/>
        <end position="284"/>
    </location>
</feature>
<reference evidence="3" key="2">
    <citation type="submission" date="2013-12" db="EMBL/GenBank/DDBJ databases">
        <title>Evolution of pathogenesis and genome organization in the Tremellales.</title>
        <authorList>
            <person name="Cuomo C."/>
            <person name="Litvintseva A."/>
            <person name="Heitman J."/>
            <person name="Chen Y."/>
            <person name="Sun S."/>
            <person name="Springer D."/>
            <person name="Dromer F."/>
            <person name="Young S."/>
            <person name="Zeng Q."/>
            <person name="Chapman S."/>
            <person name="Gujja S."/>
            <person name="Saif S."/>
            <person name="Birren B."/>
        </authorList>
    </citation>
    <scope>NUCLEOTIDE SEQUENCE [LARGE SCALE GENOMIC DNA]</scope>
    <source>
        <strain evidence="3">BCC8398</strain>
    </source>
</reference>
<feature type="compositionally biased region" description="Low complexity" evidence="1">
    <location>
        <begin position="40"/>
        <end position="72"/>
    </location>
</feature>
<feature type="compositionally biased region" description="Acidic residues" evidence="1">
    <location>
        <begin position="389"/>
        <end position="400"/>
    </location>
</feature>
<feature type="region of interest" description="Disordered" evidence="1">
    <location>
        <begin position="485"/>
        <end position="586"/>
    </location>
</feature>
<dbReference type="AlphaFoldDB" id="A0A1B9GX42"/>
<feature type="compositionally biased region" description="Acidic residues" evidence="1">
    <location>
        <begin position="73"/>
        <end position="87"/>
    </location>
</feature>
<feature type="compositionally biased region" description="Basic and acidic residues" evidence="1">
    <location>
        <begin position="115"/>
        <end position="130"/>
    </location>
</feature>
<dbReference type="Proteomes" id="UP000092666">
    <property type="component" value="Unassembled WGS sequence"/>
</dbReference>
<evidence type="ECO:0000313" key="2">
    <source>
        <dbReference type="EMBL" id="OCF35582.1"/>
    </source>
</evidence>
<feature type="compositionally biased region" description="Low complexity" evidence="1">
    <location>
        <begin position="369"/>
        <end position="380"/>
    </location>
</feature>
<feature type="compositionally biased region" description="Acidic residues" evidence="1">
    <location>
        <begin position="260"/>
        <end position="269"/>
    </location>
</feature>
<name>A0A1B9GX42_9TREE</name>
<gene>
    <name evidence="2" type="ORF">I316_02637</name>
</gene>
<organism evidence="2 3">
    <name type="scientific">Kwoniella heveanensis BCC8398</name>
    <dbReference type="NCBI Taxonomy" id="1296120"/>
    <lineage>
        <taxon>Eukaryota</taxon>
        <taxon>Fungi</taxon>
        <taxon>Dikarya</taxon>
        <taxon>Basidiomycota</taxon>
        <taxon>Agaricomycotina</taxon>
        <taxon>Tremellomycetes</taxon>
        <taxon>Tremellales</taxon>
        <taxon>Cryptococcaceae</taxon>
        <taxon>Kwoniella</taxon>
    </lineage>
</organism>
<sequence>MPSPRSAAPKKGGVKSQVTSPSPSYHPPPPLPRLKLKIRQPSPAASSSSKPQSQSAPRASNFFDTDSSSDLTPPEDDDDDDDEDFDESMVTPRKGVHKGRNSPAQTAQPTFQAKKSTEKKKSSLGKDAKGKAQAVGRKPSPAPPPSPAAVNGREKKRAHKLEEVERRRARDAKFDIDDDTEDDDMFSEPSPILAPTYPAYVEDAVSSFGDDESDRDNLTEDELTGIPEALMGHEIEDLNYGAGHDAEVEKQHSTQYWDEATSDDEEEEVFINQLSGSEIDAQSQSSVDGLSDDSMSDSDFASSSDDGLDEFGFPIPSASLFPINEETTENADPGLVLMENWDGQFVLVQPRHERSRSRHRGDKGSRTAGSVSGSTNVSGNDQQGLIIDPDADLGEFDSDQDSYWSGVSDEDDGGDTTDSMAEEDMPMLDSPALNELMEAQMAEAVLRMAVENGEMPLLDHEIPPLDPGLSVVVTDATGLDVHTPALSTTSSAGPIPGPTTATLPQTPAPAAPTGPVMGTFHPTTDDPAQHAVIDGSGADTKSPFTHRRRSRRGRDAASVASSKRSQEDRKRKQSAQDPFSPAPTHAVFGLSKKARYSSIPGHPRYVAARRAAEALCDPQDRETTPSDSDELSLEDMLETSVLMHELEDQGHHEPVSAEHLRHMIRFDRVGVSTYLRRNFGATASGEIPGQAAHLASPNGNSLDSGRGGNLAIGGQLEDTLVGPIGGRMLVSPVLGPIHGRGSEAAERKREKRRRRKAADAAAAAAAAAASAAGSSAVPSATIDNDVESQSQLGGVALPVIDANLPMPILQI</sequence>
<protein>
    <submittedName>
        <fullName evidence="2">Uncharacterized protein</fullName>
    </submittedName>
</protein>
<feature type="compositionally biased region" description="Acidic residues" evidence="1">
    <location>
        <begin position="408"/>
        <end position="422"/>
    </location>
</feature>